<dbReference type="Pfam" id="PF15887">
    <property type="entry name" value="Peptidase_Mx"/>
    <property type="match status" value="1"/>
</dbReference>
<dbReference type="AlphaFoldDB" id="A0A1M5PRV6"/>
<dbReference type="Gene3D" id="3.40.390.70">
    <property type="match status" value="1"/>
</dbReference>
<dbReference type="RefSeq" id="WP_073324838.1">
    <property type="nucleotide sequence ID" value="NZ_FQWD01000006.1"/>
</dbReference>
<gene>
    <name evidence="2" type="ORF">SAMN05216361_3573</name>
</gene>
<keyword evidence="3" id="KW-1185">Reference proteome</keyword>
<dbReference type="PIRSF" id="PIRSF012641">
    <property type="entry name" value="UCP012641"/>
    <property type="match status" value="1"/>
</dbReference>
<dbReference type="Pfam" id="PF10005">
    <property type="entry name" value="Zn_ribbon_DZR_6"/>
    <property type="match status" value="1"/>
</dbReference>
<dbReference type="InterPro" id="IPR011201">
    <property type="entry name" value="Zinc-ribbon_6_bact"/>
</dbReference>
<sequence length="358" mass="41505">MKTYSCECGNTLYFVNSQCLSCQRVVGFLSDEQVISACDIDDLGNWVACYNRKAYRPCKNYSQHNICNWLVPAADESAYCPSCALTDTIPDLSKPENLKLWFKMEQAKRHLLYTLNKLELPISGKSVDSEGLAFRFLEDEVEALYGQELTIKKLVMTGHSDGVITINLKEAEAAKRIKMREMMNERYRTLIGHFRHESGHYYWDRLIKDSNKLDDFRALFGDERQDYQASLERYYAEGPVQDWHQHCISAYASMHPWEDWAESWAHYLHMVDTLETANEYDASLENRALSNPLSSGQPHTLRYSEDSFHTLLDDWEKLTTLLNALNRSMGLDDAYPFMIPPRAREKLHFIHLLVRNAG</sequence>
<dbReference type="Proteomes" id="UP000184520">
    <property type="component" value="Unassembled WGS sequence"/>
</dbReference>
<dbReference type="STRING" id="634436.SAMN05216361_3573"/>
<dbReference type="InterPro" id="IPR031321">
    <property type="entry name" value="UCP012641"/>
</dbReference>
<dbReference type="EMBL" id="FQWD01000006">
    <property type="protein sequence ID" value="SHH04492.1"/>
    <property type="molecule type" value="Genomic_DNA"/>
</dbReference>
<dbReference type="OrthoDB" id="256753at2"/>
<protein>
    <recommendedName>
        <fullName evidence="1">Zinc-ribbon domain-containing protein</fullName>
    </recommendedName>
</protein>
<organism evidence="2 3">
    <name type="scientific">Marisediminitalea aggregata</name>
    <dbReference type="NCBI Taxonomy" id="634436"/>
    <lineage>
        <taxon>Bacteria</taxon>
        <taxon>Pseudomonadati</taxon>
        <taxon>Pseudomonadota</taxon>
        <taxon>Gammaproteobacteria</taxon>
        <taxon>Alteromonadales</taxon>
        <taxon>Alteromonadaceae</taxon>
        <taxon>Marisediminitalea</taxon>
    </lineage>
</organism>
<feature type="domain" description="Zinc-ribbon" evidence="1">
    <location>
        <begin position="4"/>
        <end position="93"/>
    </location>
</feature>
<accession>A0A1M5PRV6</accession>
<proteinExistence type="predicted"/>
<evidence type="ECO:0000313" key="2">
    <source>
        <dbReference type="EMBL" id="SHH04492.1"/>
    </source>
</evidence>
<reference evidence="3" key="1">
    <citation type="submission" date="2016-11" db="EMBL/GenBank/DDBJ databases">
        <authorList>
            <person name="Varghese N."/>
            <person name="Submissions S."/>
        </authorList>
    </citation>
    <scope>NUCLEOTIDE SEQUENCE [LARGE SCALE GENOMIC DNA]</scope>
    <source>
        <strain evidence="3">CGMCC 1.8995</strain>
    </source>
</reference>
<evidence type="ECO:0000313" key="3">
    <source>
        <dbReference type="Proteomes" id="UP000184520"/>
    </source>
</evidence>
<evidence type="ECO:0000259" key="1">
    <source>
        <dbReference type="Pfam" id="PF10005"/>
    </source>
</evidence>
<name>A0A1M5PRV6_9ALTE</name>